<dbReference type="Proteomes" id="UP001501004">
    <property type="component" value="Unassembled WGS sequence"/>
</dbReference>
<dbReference type="RefSeq" id="WP_344753080.1">
    <property type="nucleotide sequence ID" value="NZ_BAABAE010000001.1"/>
</dbReference>
<reference evidence="2" key="1">
    <citation type="journal article" date="2019" name="Int. J. Syst. Evol. Microbiol.">
        <title>The Global Catalogue of Microorganisms (GCM) 10K type strain sequencing project: providing services to taxonomists for standard genome sequencing and annotation.</title>
        <authorList>
            <consortium name="The Broad Institute Genomics Platform"/>
            <consortium name="The Broad Institute Genome Sequencing Center for Infectious Disease"/>
            <person name="Wu L."/>
            <person name="Ma J."/>
        </authorList>
    </citation>
    <scope>NUCLEOTIDE SEQUENCE [LARGE SCALE GENOMIC DNA]</scope>
    <source>
        <strain evidence="2">JCM 16949</strain>
    </source>
</reference>
<gene>
    <name evidence="1" type="ORF">GCM10022239_03540</name>
</gene>
<proteinExistence type="predicted"/>
<accession>A0ABP7F832</accession>
<protein>
    <submittedName>
        <fullName evidence="1">Uncharacterized protein</fullName>
    </submittedName>
</protein>
<keyword evidence="2" id="KW-1185">Reference proteome</keyword>
<comment type="caution">
    <text evidence="1">The sequence shown here is derived from an EMBL/GenBank/DDBJ whole genome shotgun (WGS) entry which is preliminary data.</text>
</comment>
<dbReference type="EMBL" id="BAABAE010000001">
    <property type="protein sequence ID" value="GAA3730239.1"/>
    <property type="molecule type" value="Genomic_DNA"/>
</dbReference>
<organism evidence="1 2">
    <name type="scientific">Leifsonella bigeumensis</name>
    <dbReference type="NCBI Taxonomy" id="433643"/>
    <lineage>
        <taxon>Bacteria</taxon>
        <taxon>Bacillati</taxon>
        <taxon>Actinomycetota</taxon>
        <taxon>Actinomycetes</taxon>
        <taxon>Micrococcales</taxon>
        <taxon>Microbacteriaceae</taxon>
        <taxon>Leifsonella</taxon>
    </lineage>
</organism>
<evidence type="ECO:0000313" key="2">
    <source>
        <dbReference type="Proteomes" id="UP001501004"/>
    </source>
</evidence>
<name>A0ABP7F832_9MICO</name>
<evidence type="ECO:0000313" key="1">
    <source>
        <dbReference type="EMBL" id="GAA3730239.1"/>
    </source>
</evidence>
<sequence length="165" mass="18141">MSRLESAATIEAKVGVERHPVFHWARAVSAEQRVYVLHSAKCRDSGIDLRDCEFSVALDRGIEAAVPRAGWAGQYDRPVVLCIFRGYLIPSSMSEAAAAADLHERVTVDAYDLECSFGDCEHDGDCPSSPLEVCLACSTWVEDTEVYTPWSDAEQANHRPEGGDH</sequence>